<protein>
    <submittedName>
        <fullName evidence="2">Pyrrolidone-carboxylate peptidase</fullName>
    </submittedName>
</protein>
<feature type="signal peptide" evidence="1">
    <location>
        <begin position="1"/>
        <end position="27"/>
    </location>
</feature>
<evidence type="ECO:0000313" key="2">
    <source>
        <dbReference type="EMBL" id="MBB4680734.1"/>
    </source>
</evidence>
<sequence>MNTLIRRSLTGALAVGALLAAAPLAVAAETAAPANCFDRAAPIPVEEQRLTLPVPQEILDRSGFDQRGPRFEKSLCRTRSLRVAKVLAQTQSRQLWKAAVDRVQGRGPAGGDLARSDDRPLYWARLQLTRALHQWQPAFTLSPTDRKALLDAVETGSRGQDSIDLPAGNRVKRVVLTGFDPFQLDGDIRRTNPSGATALALDGTYIDTPSGRARVETAVFPVLWTPFEAGVVEQTLLPHFKPGRKQVDLFTTVSQGRVGQFDIERYNGRWHTGADNNRENRAAGIPIPAGVPTVTPQPEFVPTTLPYKEIVAAKTGPFTVLDRTAVTEIPAGQTQPVNSPNGPTPGSVARAGGGGSYLSNEIAYRATLLRDAVKAKVPGGHVHTPILFFDPANPDKVSDPVLEKNRADIVAQAKAILAVAVGTL</sequence>
<evidence type="ECO:0000313" key="3">
    <source>
        <dbReference type="Proteomes" id="UP000533598"/>
    </source>
</evidence>
<proteinExistence type="predicted"/>
<dbReference type="Proteomes" id="UP000533598">
    <property type="component" value="Unassembled WGS sequence"/>
</dbReference>
<keyword evidence="3" id="KW-1185">Reference proteome</keyword>
<dbReference type="Gene3D" id="3.40.630.20">
    <property type="entry name" value="Peptidase C15, pyroglutamyl peptidase I-like"/>
    <property type="match status" value="1"/>
</dbReference>
<comment type="caution">
    <text evidence="2">The sequence shown here is derived from an EMBL/GenBank/DDBJ whole genome shotgun (WGS) entry which is preliminary data.</text>
</comment>
<accession>A0A7W7CJR4</accession>
<evidence type="ECO:0000256" key="1">
    <source>
        <dbReference type="SAM" id="SignalP"/>
    </source>
</evidence>
<organism evidence="2 3">
    <name type="scientific">Crossiella cryophila</name>
    <dbReference type="NCBI Taxonomy" id="43355"/>
    <lineage>
        <taxon>Bacteria</taxon>
        <taxon>Bacillati</taxon>
        <taxon>Actinomycetota</taxon>
        <taxon>Actinomycetes</taxon>
        <taxon>Pseudonocardiales</taxon>
        <taxon>Pseudonocardiaceae</taxon>
        <taxon>Crossiella</taxon>
    </lineage>
</organism>
<dbReference type="InterPro" id="IPR036440">
    <property type="entry name" value="Peptidase_C15-like_sf"/>
</dbReference>
<dbReference type="EMBL" id="JACHMH010000001">
    <property type="protein sequence ID" value="MBB4680734.1"/>
    <property type="molecule type" value="Genomic_DNA"/>
</dbReference>
<name>A0A7W7CJR4_9PSEU</name>
<dbReference type="InterPro" id="IPR006311">
    <property type="entry name" value="TAT_signal"/>
</dbReference>
<gene>
    <name evidence="2" type="ORF">HNR67_006852</name>
</gene>
<dbReference type="AlphaFoldDB" id="A0A7W7CJR4"/>
<dbReference type="RefSeq" id="WP_221490151.1">
    <property type="nucleotide sequence ID" value="NZ_BAAAUI010000038.1"/>
</dbReference>
<dbReference type="SUPFAM" id="SSF53182">
    <property type="entry name" value="Pyrrolidone carboxyl peptidase (pyroglutamate aminopeptidase)"/>
    <property type="match status" value="1"/>
</dbReference>
<keyword evidence="1" id="KW-0732">Signal</keyword>
<dbReference type="PROSITE" id="PS51318">
    <property type="entry name" value="TAT"/>
    <property type="match status" value="1"/>
</dbReference>
<feature type="chain" id="PRO_5031071283" evidence="1">
    <location>
        <begin position="28"/>
        <end position="424"/>
    </location>
</feature>
<reference evidence="2 3" key="1">
    <citation type="submission" date="2020-08" db="EMBL/GenBank/DDBJ databases">
        <title>Sequencing the genomes of 1000 actinobacteria strains.</title>
        <authorList>
            <person name="Klenk H.-P."/>
        </authorList>
    </citation>
    <scope>NUCLEOTIDE SEQUENCE [LARGE SCALE GENOMIC DNA]</scope>
    <source>
        <strain evidence="2 3">DSM 44230</strain>
    </source>
</reference>